<keyword evidence="3" id="KW-1185">Reference proteome</keyword>
<dbReference type="InterPro" id="IPR052189">
    <property type="entry name" value="L-asp_N-monooxygenase_NS-form"/>
</dbReference>
<dbReference type="Proteomes" id="UP001057998">
    <property type="component" value="Chromosome 2"/>
</dbReference>
<evidence type="ECO:0000259" key="1">
    <source>
        <dbReference type="Pfam" id="PF13454"/>
    </source>
</evidence>
<organism evidence="2 3">
    <name type="scientific">Photobacterium atrarenae</name>
    <dbReference type="NCBI Taxonomy" id="865757"/>
    <lineage>
        <taxon>Bacteria</taxon>
        <taxon>Pseudomonadati</taxon>
        <taxon>Pseudomonadota</taxon>
        <taxon>Gammaproteobacteria</taxon>
        <taxon>Vibrionales</taxon>
        <taxon>Vibrionaceae</taxon>
        <taxon>Photobacterium</taxon>
    </lineage>
</organism>
<protein>
    <submittedName>
        <fullName evidence="2">FAD/NAD(P)-binding protein</fullName>
    </submittedName>
</protein>
<accession>A0ABY5GQJ3</accession>
<dbReference type="InterPro" id="IPR038732">
    <property type="entry name" value="HpyO/CreE_NAD-binding"/>
</dbReference>
<dbReference type="Gene3D" id="3.50.50.60">
    <property type="entry name" value="FAD/NAD(P)-binding domain"/>
    <property type="match status" value="1"/>
</dbReference>
<dbReference type="Pfam" id="PF13454">
    <property type="entry name" value="NAD_binding_9"/>
    <property type="match status" value="1"/>
</dbReference>
<proteinExistence type="predicted"/>
<sequence length="509" mass="56795">MKTNIVIVGGGASCISFMDALLKKNLKEKLNQLSLTILEKSKEIGPGNAYFSDLKSNLLNTKAGYITVFKDHPGDFYQWLECNEYKWKPDYPELEITRDTYAPRALFGMYMKDAFSVVCADARRSGIQVKVLRDEAIKVEQVEKDQVNVVTQSGTVINAGKVVLACGTQQQSAMLPPYSHDIIHSPYPTRELQRQVAAEDSVAIIGARLSAIDATIGLIEGGHTGPITIYSRSGYFPFVRGTQGRYKNAYLTPDYIAEHCPELDFYKLGDLYQLERERYQAQTEHDYFEELPLPNPPISNLEEFLTKELALAKQDRGWQAILYDTNSGIDQIWDRLRTEDQDRFMKQFVSSAMSLRVSIPAENAEKMLGYLRSGQLKFVAGPTSVKVEDGQLTVHCNGTSAPTGKVIYATGSPKSLNQIDSPLLRSLIESGTSVENRFGGLDVCKYDYGLFCKDGKMNTSIFAIGELTSGRFLFTSALDIIVRHAHACADSVEKFMTTERDYSLSLAKS</sequence>
<reference evidence="2" key="1">
    <citation type="submission" date="2022-07" db="EMBL/GenBank/DDBJ databases">
        <title>Genome sequencing of Photobacterium atrarenae GJH2-4.</title>
        <authorList>
            <person name="Park S.-J."/>
        </authorList>
    </citation>
    <scope>NUCLEOTIDE SEQUENCE</scope>
    <source>
        <strain evidence="2">GJH2-4</strain>
    </source>
</reference>
<name>A0ABY5GQJ3_9GAMM</name>
<evidence type="ECO:0000313" key="2">
    <source>
        <dbReference type="EMBL" id="UTV30792.1"/>
    </source>
</evidence>
<dbReference type="EMBL" id="CP101509">
    <property type="protein sequence ID" value="UTV30792.1"/>
    <property type="molecule type" value="Genomic_DNA"/>
</dbReference>
<dbReference type="RefSeq" id="WP_255392160.1">
    <property type="nucleotide sequence ID" value="NZ_CP101509.1"/>
</dbReference>
<dbReference type="PANTHER" id="PTHR40254">
    <property type="entry name" value="BLR0577 PROTEIN"/>
    <property type="match status" value="1"/>
</dbReference>
<evidence type="ECO:0000313" key="3">
    <source>
        <dbReference type="Proteomes" id="UP001057998"/>
    </source>
</evidence>
<dbReference type="SUPFAM" id="SSF51905">
    <property type="entry name" value="FAD/NAD(P)-binding domain"/>
    <property type="match status" value="2"/>
</dbReference>
<gene>
    <name evidence="2" type="ORF">NNL38_19735</name>
</gene>
<dbReference type="PANTHER" id="PTHR40254:SF1">
    <property type="entry name" value="BLR0577 PROTEIN"/>
    <property type="match status" value="1"/>
</dbReference>
<feature type="domain" description="FAD-dependent urate hydroxylase HpyO/Asp monooxygenase CreE-like FAD/NAD(P)-binding" evidence="1">
    <location>
        <begin position="6"/>
        <end position="168"/>
    </location>
</feature>
<dbReference type="InterPro" id="IPR036188">
    <property type="entry name" value="FAD/NAD-bd_sf"/>
</dbReference>